<keyword evidence="2" id="KW-1185">Reference proteome</keyword>
<gene>
    <name evidence="1" type="ORF">NM688_g7321</name>
</gene>
<dbReference type="EMBL" id="JANHOG010001684">
    <property type="protein sequence ID" value="KAJ3533164.1"/>
    <property type="molecule type" value="Genomic_DNA"/>
</dbReference>
<dbReference type="Proteomes" id="UP001148662">
    <property type="component" value="Unassembled WGS sequence"/>
</dbReference>
<accession>A0ACC1S6R3</accession>
<evidence type="ECO:0000313" key="2">
    <source>
        <dbReference type="Proteomes" id="UP001148662"/>
    </source>
</evidence>
<evidence type="ECO:0000313" key="1">
    <source>
        <dbReference type="EMBL" id="KAJ3533164.1"/>
    </source>
</evidence>
<proteinExistence type="predicted"/>
<comment type="caution">
    <text evidence="1">The sequence shown here is derived from an EMBL/GenBank/DDBJ whole genome shotgun (WGS) entry which is preliminary data.</text>
</comment>
<sequence>MENQPPHLQMFSCKYSHREYSRGGHNFIPVTRETSTKLEQLLGEVELLSSSALVFSETSPPPRFEVLVHSARALRDTPLLYPTESSMFAHLWALSIPVVVTEIQDYRPHIWQPRVFFKGHEDDVVQITIQTKEGMVERQGTLEDFMQLFEMPERERGYIVKLKDYPPAQSFANVYHDHFLVFQHALPFQMYTAESGFYNLAAHFPTNQAGGREAVGGIKPDIGPKMYFASADHLPKEPVPCVTSSVCMQDNSEREGSTRLHLDMSGAVNIMVEDLAGQGALWTIFAAEDTDKVRHYLRHKYRLDPSSPCPIHSQKYYLQKSDLRALFTQARVIPYIFTQRKGEAVCIPAGCAHQVSNNGACIKIAADFVCLSQISTNRRLKQEFHMDRIEDVLGLDLVMWYAWYSLQEQQRIGSVSQQQQFVETPSCQAIPAKRKAADIAAYRARKRLHGPEKKLTAEEGYFCPDPRCRYGAASKRTYSWIALYQHIASLHRRTIPKEVWRARGASPSSRDELDNWYIAYVQEQILEDALKEHRC</sequence>
<name>A0ACC1S6R3_9APHY</name>
<protein>
    <submittedName>
        <fullName evidence="1">Uncharacterized protein</fullName>
    </submittedName>
</protein>
<organism evidence="1 2">
    <name type="scientific">Phlebia brevispora</name>
    <dbReference type="NCBI Taxonomy" id="194682"/>
    <lineage>
        <taxon>Eukaryota</taxon>
        <taxon>Fungi</taxon>
        <taxon>Dikarya</taxon>
        <taxon>Basidiomycota</taxon>
        <taxon>Agaricomycotina</taxon>
        <taxon>Agaricomycetes</taxon>
        <taxon>Polyporales</taxon>
        <taxon>Meruliaceae</taxon>
        <taxon>Phlebia</taxon>
    </lineage>
</organism>
<reference evidence="1" key="1">
    <citation type="submission" date="2022-07" db="EMBL/GenBank/DDBJ databases">
        <title>Genome Sequence of Phlebia brevispora.</title>
        <authorList>
            <person name="Buettner E."/>
        </authorList>
    </citation>
    <scope>NUCLEOTIDE SEQUENCE</scope>
    <source>
        <strain evidence="1">MPL23</strain>
    </source>
</reference>